<organism evidence="1 2">
    <name type="scientific">Pleurodeles waltl</name>
    <name type="common">Iberian ribbed newt</name>
    <dbReference type="NCBI Taxonomy" id="8319"/>
    <lineage>
        <taxon>Eukaryota</taxon>
        <taxon>Metazoa</taxon>
        <taxon>Chordata</taxon>
        <taxon>Craniata</taxon>
        <taxon>Vertebrata</taxon>
        <taxon>Euteleostomi</taxon>
        <taxon>Amphibia</taxon>
        <taxon>Batrachia</taxon>
        <taxon>Caudata</taxon>
        <taxon>Salamandroidea</taxon>
        <taxon>Salamandridae</taxon>
        <taxon>Pleurodelinae</taxon>
        <taxon>Pleurodeles</taxon>
    </lineage>
</organism>
<reference evidence="1" key="1">
    <citation type="journal article" date="2022" name="bioRxiv">
        <title>Sequencing and chromosome-scale assembly of the giantPleurodeles waltlgenome.</title>
        <authorList>
            <person name="Brown T."/>
            <person name="Elewa A."/>
            <person name="Iarovenko S."/>
            <person name="Subramanian E."/>
            <person name="Araus A.J."/>
            <person name="Petzold A."/>
            <person name="Susuki M."/>
            <person name="Suzuki K.-i.T."/>
            <person name="Hayashi T."/>
            <person name="Toyoda A."/>
            <person name="Oliveira C."/>
            <person name="Osipova E."/>
            <person name="Leigh N.D."/>
            <person name="Simon A."/>
            <person name="Yun M.H."/>
        </authorList>
    </citation>
    <scope>NUCLEOTIDE SEQUENCE</scope>
    <source>
        <strain evidence="1">20211129_DDA</strain>
        <tissue evidence="1">Liver</tissue>
    </source>
</reference>
<evidence type="ECO:0000313" key="2">
    <source>
        <dbReference type="Proteomes" id="UP001066276"/>
    </source>
</evidence>
<name>A0AAV7LBR5_PLEWA</name>
<sequence length="128" mass="14104">MQQVSSLSAAVHKARSLQMLKCSKQARLVLLCTRLAHCPCGHALYWHAICHPEGLLTTDADVQQVGSLSAADADMHSADTLTADADIQEQMKSHPCRNDVISAHHIVDAVAELWLPKRLLTFYFLSTQ</sequence>
<comment type="caution">
    <text evidence="1">The sequence shown here is derived from an EMBL/GenBank/DDBJ whole genome shotgun (WGS) entry which is preliminary data.</text>
</comment>
<proteinExistence type="predicted"/>
<dbReference type="EMBL" id="JANPWB010000016">
    <property type="protein sequence ID" value="KAJ1085025.1"/>
    <property type="molecule type" value="Genomic_DNA"/>
</dbReference>
<dbReference type="Proteomes" id="UP001066276">
    <property type="component" value="Chromosome 12"/>
</dbReference>
<keyword evidence="2" id="KW-1185">Reference proteome</keyword>
<evidence type="ECO:0000313" key="1">
    <source>
        <dbReference type="EMBL" id="KAJ1085025.1"/>
    </source>
</evidence>
<protein>
    <submittedName>
        <fullName evidence="1">Uncharacterized protein</fullName>
    </submittedName>
</protein>
<dbReference type="AlphaFoldDB" id="A0AAV7LBR5"/>
<accession>A0AAV7LBR5</accession>
<gene>
    <name evidence="1" type="ORF">NDU88_005161</name>
</gene>